<feature type="region of interest" description="Disordered" evidence="1">
    <location>
        <begin position="527"/>
        <end position="556"/>
    </location>
</feature>
<dbReference type="Proteomes" id="UP000799302">
    <property type="component" value="Unassembled WGS sequence"/>
</dbReference>
<dbReference type="OrthoDB" id="4582561at2759"/>
<keyword evidence="2" id="KW-0472">Membrane</keyword>
<keyword evidence="2" id="KW-0812">Transmembrane</keyword>
<feature type="transmembrane region" description="Helical" evidence="2">
    <location>
        <begin position="257"/>
        <end position="276"/>
    </location>
</feature>
<sequence length="572" mass="62617">MSTSSWFNVSTAPTTYCYNTANGLDLGGGTIYTNCTEICTDPHRLFSSNSTFLGCITFYAPSGDSVAALLRSQSFSNSFSSMINLINNCMSDYCHSPDSTLEGCLKNGAAPRIELSQAAVVQKSELFPSLIRFTGLTEQFSSSGACEVNKIVNADLGGSGIFVSYIVQLGLALFFCVALLLLKYEVFRWIKQGTKVSKECSVTVREVDTLKSILRDFQEGQCFFVIITQLVAIAACANKGQLLGSTNGLQAQANHQFLQTISVVGSTVVTFVAGMIANCDTLSTYHTILSLLSILVSMALGIFSTTGNDHGLPSKPRLSSSSIRPACGNNPPPSIFCGADLLQPLPESKVLEGGLTTTLLFTYFSAEIFLIINLLVNFGMPLRRRLEPISKVLFGRYDLYKIFWIVSALLCLWFATVLGICLYSLVRIAKMGSIDFDTWGIGQIVAVTTWAPLIFRCGYYAISNIITPMKAQPDIRRAGTLRKNTRDSKYPPGTNARSSSPYEPARRVQTYPKAHTEEESLYHNVSVTDHGMDDGNSTFRDENDPQDGDESMELSLLRRPHRTWATSADSIL</sequence>
<name>A0A6A6UMD7_9PEZI</name>
<protein>
    <submittedName>
        <fullName evidence="3">Uncharacterized protein</fullName>
    </submittedName>
</protein>
<keyword evidence="2" id="KW-1133">Transmembrane helix</keyword>
<feature type="transmembrane region" description="Helical" evidence="2">
    <location>
        <begin position="402"/>
        <end position="426"/>
    </location>
</feature>
<dbReference type="AlphaFoldDB" id="A0A6A6UMD7"/>
<feature type="transmembrane region" description="Helical" evidence="2">
    <location>
        <begin position="438"/>
        <end position="462"/>
    </location>
</feature>
<feature type="transmembrane region" description="Helical" evidence="2">
    <location>
        <begin position="220"/>
        <end position="237"/>
    </location>
</feature>
<evidence type="ECO:0000256" key="2">
    <source>
        <dbReference type="SAM" id="Phobius"/>
    </source>
</evidence>
<feature type="transmembrane region" description="Helical" evidence="2">
    <location>
        <begin position="360"/>
        <end position="382"/>
    </location>
</feature>
<feature type="region of interest" description="Disordered" evidence="1">
    <location>
        <begin position="480"/>
        <end position="508"/>
    </location>
</feature>
<gene>
    <name evidence="3" type="ORF">BT63DRAFT_422582</name>
</gene>
<feature type="transmembrane region" description="Helical" evidence="2">
    <location>
        <begin position="162"/>
        <end position="182"/>
    </location>
</feature>
<dbReference type="EMBL" id="MU004232">
    <property type="protein sequence ID" value="KAF2672074.1"/>
    <property type="molecule type" value="Genomic_DNA"/>
</dbReference>
<proteinExistence type="predicted"/>
<accession>A0A6A6UMD7</accession>
<evidence type="ECO:0000313" key="4">
    <source>
        <dbReference type="Proteomes" id="UP000799302"/>
    </source>
</evidence>
<keyword evidence="4" id="KW-1185">Reference proteome</keyword>
<reference evidence="3" key="1">
    <citation type="journal article" date="2020" name="Stud. Mycol.">
        <title>101 Dothideomycetes genomes: a test case for predicting lifestyles and emergence of pathogens.</title>
        <authorList>
            <person name="Haridas S."/>
            <person name="Albert R."/>
            <person name="Binder M."/>
            <person name="Bloem J."/>
            <person name="Labutti K."/>
            <person name="Salamov A."/>
            <person name="Andreopoulos B."/>
            <person name="Baker S."/>
            <person name="Barry K."/>
            <person name="Bills G."/>
            <person name="Bluhm B."/>
            <person name="Cannon C."/>
            <person name="Castanera R."/>
            <person name="Culley D."/>
            <person name="Daum C."/>
            <person name="Ezra D."/>
            <person name="Gonzalez J."/>
            <person name="Henrissat B."/>
            <person name="Kuo A."/>
            <person name="Liang C."/>
            <person name="Lipzen A."/>
            <person name="Lutzoni F."/>
            <person name="Magnuson J."/>
            <person name="Mondo S."/>
            <person name="Nolan M."/>
            <person name="Ohm R."/>
            <person name="Pangilinan J."/>
            <person name="Park H.-J."/>
            <person name="Ramirez L."/>
            <person name="Alfaro M."/>
            <person name="Sun H."/>
            <person name="Tritt A."/>
            <person name="Yoshinaga Y."/>
            <person name="Zwiers L.-H."/>
            <person name="Turgeon B."/>
            <person name="Goodwin S."/>
            <person name="Spatafora J."/>
            <person name="Crous P."/>
            <person name="Grigoriev I."/>
        </authorList>
    </citation>
    <scope>NUCLEOTIDE SEQUENCE</scope>
    <source>
        <strain evidence="3">CBS 115976</strain>
    </source>
</reference>
<evidence type="ECO:0000313" key="3">
    <source>
        <dbReference type="EMBL" id="KAF2672074.1"/>
    </source>
</evidence>
<evidence type="ECO:0000256" key="1">
    <source>
        <dbReference type="SAM" id="MobiDB-lite"/>
    </source>
</evidence>
<feature type="transmembrane region" description="Helical" evidence="2">
    <location>
        <begin position="288"/>
        <end position="307"/>
    </location>
</feature>
<organism evidence="3 4">
    <name type="scientific">Microthyrium microscopicum</name>
    <dbReference type="NCBI Taxonomy" id="703497"/>
    <lineage>
        <taxon>Eukaryota</taxon>
        <taxon>Fungi</taxon>
        <taxon>Dikarya</taxon>
        <taxon>Ascomycota</taxon>
        <taxon>Pezizomycotina</taxon>
        <taxon>Dothideomycetes</taxon>
        <taxon>Dothideomycetes incertae sedis</taxon>
        <taxon>Microthyriales</taxon>
        <taxon>Microthyriaceae</taxon>
        <taxon>Microthyrium</taxon>
    </lineage>
</organism>